<dbReference type="SUPFAM" id="SSF56112">
    <property type="entry name" value="Protein kinase-like (PK-like)"/>
    <property type="match status" value="1"/>
</dbReference>
<dbReference type="PANTHER" id="PTHR35807:SF1">
    <property type="entry name" value="TRANSCRIPTIONAL REGULATOR REDD"/>
    <property type="match status" value="1"/>
</dbReference>
<dbReference type="Pfam" id="PF00702">
    <property type="entry name" value="Hydrolase"/>
    <property type="match status" value="1"/>
</dbReference>
<proteinExistence type="predicted"/>
<keyword evidence="4" id="KW-0175">Coiled coil</keyword>
<evidence type="ECO:0000256" key="2">
    <source>
        <dbReference type="ARBA" id="ARBA00023015"/>
    </source>
</evidence>
<dbReference type="InterPro" id="IPR047738">
    <property type="entry name" value="SAV_2336-like_N"/>
</dbReference>
<keyword evidence="8" id="KW-1185">Reference proteome</keyword>
<dbReference type="Gene3D" id="3.30.200.20">
    <property type="entry name" value="Phosphorylase Kinase, domain 1"/>
    <property type="match status" value="1"/>
</dbReference>
<dbReference type="Pfam" id="PF03704">
    <property type="entry name" value="BTAD"/>
    <property type="match status" value="1"/>
</dbReference>
<dbReference type="InterPro" id="IPR011990">
    <property type="entry name" value="TPR-like_helical_dom_sf"/>
</dbReference>
<dbReference type="InterPro" id="IPR005158">
    <property type="entry name" value="BTAD"/>
</dbReference>
<feature type="compositionally biased region" description="Low complexity" evidence="5">
    <location>
        <begin position="49"/>
        <end position="59"/>
    </location>
</feature>
<protein>
    <recommendedName>
        <fullName evidence="6">Bacterial transcriptional activator domain-containing protein</fullName>
    </recommendedName>
</protein>
<feature type="region of interest" description="Disordered" evidence="5">
    <location>
        <begin position="45"/>
        <end position="140"/>
    </location>
</feature>
<dbReference type="InterPro" id="IPR051677">
    <property type="entry name" value="AfsR-DnrI-RedD_regulator"/>
</dbReference>
<evidence type="ECO:0000313" key="8">
    <source>
        <dbReference type="Proteomes" id="UP000829992"/>
    </source>
</evidence>
<dbReference type="InterPro" id="IPR001245">
    <property type="entry name" value="Ser-Thr/Tyr_kinase_cat_dom"/>
</dbReference>
<gene>
    <name evidence="7" type="ORF">M4V62_28660</name>
</gene>
<dbReference type="Gene3D" id="1.10.10.10">
    <property type="entry name" value="Winged helix-like DNA-binding domain superfamily/Winged helix DNA-binding domain"/>
    <property type="match status" value="1"/>
</dbReference>
<dbReference type="RefSeq" id="WP_249590080.1">
    <property type="nucleotide sequence ID" value="NZ_BAAAQL010000011.1"/>
</dbReference>
<evidence type="ECO:0000256" key="4">
    <source>
        <dbReference type="SAM" id="Coils"/>
    </source>
</evidence>
<name>A0ABY4PZ63_9ACTN</name>
<dbReference type="SUPFAM" id="SSF48452">
    <property type="entry name" value="TPR-like"/>
    <property type="match status" value="1"/>
</dbReference>
<evidence type="ECO:0000256" key="3">
    <source>
        <dbReference type="ARBA" id="ARBA00023163"/>
    </source>
</evidence>
<dbReference type="Proteomes" id="UP000829992">
    <property type="component" value="Chromosome"/>
</dbReference>
<dbReference type="NCBIfam" id="NF041121">
    <property type="entry name" value="SAV_2336_NTERM"/>
    <property type="match status" value="1"/>
</dbReference>
<dbReference type="InterPro" id="IPR036412">
    <property type="entry name" value="HAD-like_sf"/>
</dbReference>
<accession>A0ABY4PZ63</accession>
<keyword evidence="3" id="KW-0804">Transcription</keyword>
<evidence type="ECO:0000313" key="7">
    <source>
        <dbReference type="EMBL" id="UQT58717.1"/>
    </source>
</evidence>
<dbReference type="SMART" id="SM01043">
    <property type="entry name" value="BTAD"/>
    <property type="match status" value="1"/>
</dbReference>
<keyword evidence="1" id="KW-0902">Two-component regulatory system</keyword>
<evidence type="ECO:0000256" key="5">
    <source>
        <dbReference type="SAM" id="MobiDB-lite"/>
    </source>
</evidence>
<evidence type="ECO:0000256" key="1">
    <source>
        <dbReference type="ARBA" id="ARBA00023012"/>
    </source>
</evidence>
<dbReference type="InterPro" id="IPR011009">
    <property type="entry name" value="Kinase-like_dom_sf"/>
</dbReference>
<feature type="coiled-coil region" evidence="4">
    <location>
        <begin position="924"/>
        <end position="954"/>
    </location>
</feature>
<feature type="compositionally biased region" description="Pro residues" evidence="5">
    <location>
        <begin position="60"/>
        <end position="84"/>
    </location>
</feature>
<keyword evidence="2" id="KW-0805">Transcription regulation</keyword>
<evidence type="ECO:0000259" key="6">
    <source>
        <dbReference type="SMART" id="SM01043"/>
    </source>
</evidence>
<dbReference type="Gene3D" id="1.10.510.10">
    <property type="entry name" value="Transferase(Phosphotransferase) domain 1"/>
    <property type="match status" value="1"/>
</dbReference>
<dbReference type="SUPFAM" id="SSF56784">
    <property type="entry name" value="HAD-like"/>
    <property type="match status" value="1"/>
</dbReference>
<dbReference type="InterPro" id="IPR036388">
    <property type="entry name" value="WH-like_DNA-bd_sf"/>
</dbReference>
<dbReference type="InterPro" id="IPR023214">
    <property type="entry name" value="HAD_sf"/>
</dbReference>
<dbReference type="Gene3D" id="3.40.50.1000">
    <property type="entry name" value="HAD superfamily/HAD-like"/>
    <property type="match status" value="1"/>
</dbReference>
<reference evidence="7 8" key="1">
    <citation type="submission" date="2022-05" db="EMBL/GenBank/DDBJ databases">
        <authorList>
            <person name="Zhou X."/>
            <person name="Li K."/>
            <person name="Man Y."/>
        </authorList>
    </citation>
    <scope>NUCLEOTIDE SEQUENCE [LARGE SCALE GENOMIC DNA]</scope>
    <source>
        <strain evidence="7 8">MS405</strain>
    </source>
</reference>
<organism evidence="7 8">
    <name type="scientific">Streptomyces durmitorensis</name>
    <dbReference type="NCBI Taxonomy" id="319947"/>
    <lineage>
        <taxon>Bacteria</taxon>
        <taxon>Bacillati</taxon>
        <taxon>Actinomycetota</taxon>
        <taxon>Actinomycetes</taxon>
        <taxon>Kitasatosporales</taxon>
        <taxon>Streptomycetaceae</taxon>
        <taxon>Streptomyces</taxon>
    </lineage>
</organism>
<dbReference type="Gene3D" id="1.25.40.10">
    <property type="entry name" value="Tetratricopeptide repeat domain"/>
    <property type="match status" value="1"/>
</dbReference>
<dbReference type="Pfam" id="PF07714">
    <property type="entry name" value="PK_Tyr_Ser-Thr"/>
    <property type="match status" value="1"/>
</dbReference>
<feature type="compositionally biased region" description="Low complexity" evidence="5">
    <location>
        <begin position="123"/>
        <end position="135"/>
    </location>
</feature>
<sequence length="1383" mass="147531">MRSDDSAAPRGPVARLADLLAEAADGSRPTSIELAELLWLAGQMDDDAPAPQDASAALPLTPPTPRPVSPSPPDPAAEPAPPPPPDDRVELRLPTPAGVNADTGAGAGASTASAGPGSPPSTPGSRAGSGHTPVRVPVPPMVTHPLTLQRALRPLKRRVPSPVGQVIDEEATAHRIARLGGHPRSWLPVLRPADERWLRLCLVHDTGPTMPIWRPLVHELHTALAQSGIFRTVELHRAEPDGTVPPQAAHAPATGRTVTLVISDCMGPQWRQGDAGTRWYRTLRRWAAQMPVAVIQPLPERLWRTTALPTTPGTLSSPHPAAPSGALTFTPYAADGPDGPPPAGAVPVPVLEPSGTWLSHWAALVADAGGGLLPGAVGWLDHAPPPPSLDADASDITDLTPEGLVLRFRSTASPEAFRLAGHLAVGEPQLPVMRLVQAAVEERPRPQHLAEVILSGMLASGGGAGAYAFRPEVRELLLRTLPRTARGRTRELLARVGGLIDERAGVAPGVLRAVAPSAGGGAGPRTPVGEPFATVTRESARQLGGGAEAGLFGGRYRLLEQIGRNNGTWRAEDVRLPGSTVVVKQYPELRPHASEWGDRLVEFRHENVAPVVDHGIDRTSGRPMPYLVTEFVPGAGLQSLLSQYRSGLRVSHLLTVLPQLAAAVKALNDGGLTLRTLLASHVIVTSRGLVLAADFADDTLHEPDRRANLIALADLVAQMSPYPQAGDLRASTIKDTLTSAVQELRSGSPDVQSRGLGRLIHLTSPVDRSRFYSVLGPLRVTRQGHLLTVEEPEQQALVCMLLLKRGRTVPYAELTEGIWGPTISPRAEGDLRNCAHLLANILAPDPLVADDVGYALPLPSGPDVVDLFHCQRLAAEAQDARFAGDFTRARELVNSALELWRGTPLDGVPGPAAVAARADIGRLRQSLLQTHLELNRELGATEQEQAELDELLREFPHTEDEELVPHEELPSDQLDDLGVHRETADDQPVTPSTSITFEYLARPAGRQEDVRQKLGREISHLLIRGGIGPDRFEMRAGPHGWEVVVDPEVHVLHVLTATVDELPAALGAFPVLGLGVALTHEPDPTVSAPTFPSGLRHLLGRDSRRAVVIVSSDLHERLNRSGHLRHRFQAVPQSDDWYCEVTTEPPPAPVPSSVESVLLCFDGTLAQLYSAQSARHAAGALTALIADQRDPEDALAGTPLLSEPRPAGGTAGRIHPMDVLRAFAGRGTLSQELHTRLEEIEMQAALTAKPPPHVANLLHTLARPEETLRLAIVTDTSPRAVTAYLGAKGLHLPGAGIHGRTPDLTLLMPDPDCPRRAVEQLGTRADRCVMVGSSAAEAAAARSLRIAFIGYAPSRTARERLAAAGARTTVSDLSLLVDLLHDR</sequence>
<dbReference type="EMBL" id="CP097289">
    <property type="protein sequence ID" value="UQT58717.1"/>
    <property type="molecule type" value="Genomic_DNA"/>
</dbReference>
<dbReference type="PANTHER" id="PTHR35807">
    <property type="entry name" value="TRANSCRIPTIONAL REGULATOR REDD-RELATED"/>
    <property type="match status" value="1"/>
</dbReference>
<feature type="domain" description="Bacterial transcriptional activator" evidence="6">
    <location>
        <begin position="865"/>
        <end position="970"/>
    </location>
</feature>